<dbReference type="EMBL" id="FPIZ01000012">
    <property type="protein sequence ID" value="SFW72437.1"/>
    <property type="molecule type" value="Genomic_DNA"/>
</dbReference>
<dbReference type="GO" id="GO:0016491">
    <property type="term" value="F:oxidoreductase activity"/>
    <property type="evidence" value="ECO:0007669"/>
    <property type="project" value="InterPro"/>
</dbReference>
<feature type="chain" id="PRO_5012769363" evidence="1">
    <location>
        <begin position="17"/>
        <end position="168"/>
    </location>
</feature>
<dbReference type="InterPro" id="IPR036249">
    <property type="entry name" value="Thioredoxin-like_sf"/>
</dbReference>
<reference evidence="4 6" key="2">
    <citation type="submission" date="2023-11" db="EMBL/GenBank/DDBJ databases">
        <title>MicrobeMod: A computational toolkit for identifying prokaryotic methylation and restriction-modification with nanopore sequencing.</title>
        <authorList>
            <person name="Crits-Christoph A."/>
            <person name="Kang S.C."/>
            <person name="Lee H."/>
            <person name="Ostrov N."/>
        </authorList>
    </citation>
    <scope>NUCLEOTIDE SEQUENCE [LARGE SCALE GENOMIC DNA]</scope>
    <source>
        <strain evidence="4 6">ATCC 23090</strain>
    </source>
</reference>
<feature type="signal peptide" evidence="1">
    <location>
        <begin position="1"/>
        <end position="16"/>
    </location>
</feature>
<dbReference type="GO" id="GO:0016209">
    <property type="term" value="F:antioxidant activity"/>
    <property type="evidence" value="ECO:0007669"/>
    <property type="project" value="InterPro"/>
</dbReference>
<dbReference type="Proteomes" id="UP001326715">
    <property type="component" value="Chromosome"/>
</dbReference>
<keyword evidence="6" id="KW-1185">Reference proteome</keyword>
<evidence type="ECO:0000256" key="1">
    <source>
        <dbReference type="SAM" id="SignalP"/>
    </source>
</evidence>
<gene>
    <name evidence="3" type="ORF">SAMN05661012_03933</name>
    <name evidence="4" type="ORF">SR876_19460</name>
</gene>
<dbReference type="SUPFAM" id="SSF52833">
    <property type="entry name" value="Thioredoxin-like"/>
    <property type="match status" value="1"/>
</dbReference>
<keyword evidence="1" id="KW-0732">Signal</keyword>
<dbReference type="PANTHER" id="PTHR43640:SF1">
    <property type="entry name" value="THIOREDOXIN-DEPENDENT PEROXIREDOXIN"/>
    <property type="match status" value="1"/>
</dbReference>
<reference evidence="3 5" key="1">
    <citation type="submission" date="2016-11" db="EMBL/GenBank/DDBJ databases">
        <authorList>
            <person name="Jaros S."/>
            <person name="Januszkiewicz K."/>
            <person name="Wedrychowicz H."/>
        </authorList>
    </citation>
    <scope>NUCLEOTIDE SEQUENCE [LARGE SCALE GENOMIC DNA]</scope>
    <source>
        <strain evidence="3 5">DSM 784</strain>
    </source>
</reference>
<evidence type="ECO:0000313" key="6">
    <source>
        <dbReference type="Proteomes" id="UP001326715"/>
    </source>
</evidence>
<evidence type="ECO:0000259" key="2">
    <source>
        <dbReference type="Pfam" id="PF00578"/>
    </source>
</evidence>
<feature type="domain" description="Alkyl hydroperoxide reductase subunit C/ Thiol specific antioxidant" evidence="2">
    <location>
        <begin position="26"/>
        <end position="117"/>
    </location>
</feature>
<dbReference type="RefSeq" id="WP_072362921.1">
    <property type="nucleotide sequence ID" value="NZ_CP139972.1"/>
</dbReference>
<dbReference type="OrthoDB" id="669323at2"/>
<dbReference type="AlphaFoldDB" id="A0A1K1RK93"/>
<accession>A0A1K1RK93</accession>
<sequence>MRAIVFLLLICNVAFAQDVRRYHTPLVAIVWLSPECPLCKNYTKPLNELSQKYAGTLTVVGVFPGHWYTQQDYSEFQQKYKVFFPLLADRKNKWGARYHATITPEVCLLDSQRKVVYQGAIDNWATRLGQTKSSATEHYLEDAIINTLAGRAVNPAVTKALGCYINDK</sequence>
<evidence type="ECO:0000313" key="4">
    <source>
        <dbReference type="EMBL" id="WQG87100.1"/>
    </source>
</evidence>
<evidence type="ECO:0000313" key="5">
    <source>
        <dbReference type="Proteomes" id="UP000183788"/>
    </source>
</evidence>
<dbReference type="STRING" id="1004.SAMN05661012_03933"/>
<dbReference type="Proteomes" id="UP000183788">
    <property type="component" value="Unassembled WGS sequence"/>
</dbReference>
<evidence type="ECO:0000313" key="3">
    <source>
        <dbReference type="EMBL" id="SFW72437.1"/>
    </source>
</evidence>
<dbReference type="InterPro" id="IPR047262">
    <property type="entry name" value="PRX-like1"/>
</dbReference>
<name>A0A1K1RK93_9BACT</name>
<proteinExistence type="predicted"/>
<dbReference type="Gene3D" id="3.40.30.10">
    <property type="entry name" value="Glutaredoxin"/>
    <property type="match status" value="1"/>
</dbReference>
<protein>
    <submittedName>
        <fullName evidence="3">AhpC/TSA family protein</fullName>
    </submittedName>
    <submittedName>
        <fullName evidence="4">Redoxin domain-containing protein</fullName>
    </submittedName>
</protein>
<dbReference type="PANTHER" id="PTHR43640">
    <property type="entry name" value="OS07G0260300 PROTEIN"/>
    <property type="match status" value="1"/>
</dbReference>
<dbReference type="EMBL" id="CP140154">
    <property type="protein sequence ID" value="WQG87100.1"/>
    <property type="molecule type" value="Genomic_DNA"/>
</dbReference>
<dbReference type="InterPro" id="IPR000866">
    <property type="entry name" value="AhpC/TSA"/>
</dbReference>
<dbReference type="Pfam" id="PF00578">
    <property type="entry name" value="AhpC-TSA"/>
    <property type="match status" value="1"/>
</dbReference>
<organism evidence="3 5">
    <name type="scientific">Chitinophaga sancti</name>
    <dbReference type="NCBI Taxonomy" id="1004"/>
    <lineage>
        <taxon>Bacteria</taxon>
        <taxon>Pseudomonadati</taxon>
        <taxon>Bacteroidota</taxon>
        <taxon>Chitinophagia</taxon>
        <taxon>Chitinophagales</taxon>
        <taxon>Chitinophagaceae</taxon>
        <taxon>Chitinophaga</taxon>
    </lineage>
</organism>